<dbReference type="AlphaFoldDB" id="A0A919CWD4"/>
<dbReference type="EMBL" id="BMVF01000011">
    <property type="protein sequence ID" value="GHD91803.1"/>
    <property type="molecule type" value="Genomic_DNA"/>
</dbReference>
<reference evidence="2" key="1">
    <citation type="journal article" date="2014" name="Int. J. Syst. Evol. Microbiol.">
        <title>Complete genome sequence of Corynebacterium casei LMG S-19264T (=DSM 44701T), isolated from a smear-ripened cheese.</title>
        <authorList>
            <consortium name="US DOE Joint Genome Institute (JGI-PGF)"/>
            <person name="Walter F."/>
            <person name="Albersmeier A."/>
            <person name="Kalinowski J."/>
            <person name="Ruckert C."/>
        </authorList>
    </citation>
    <scope>NUCLEOTIDE SEQUENCE</scope>
    <source>
        <strain evidence="2">JCM 4654</strain>
    </source>
</reference>
<reference evidence="2" key="2">
    <citation type="submission" date="2020-09" db="EMBL/GenBank/DDBJ databases">
        <authorList>
            <person name="Sun Q."/>
            <person name="Ohkuma M."/>
        </authorList>
    </citation>
    <scope>NUCLEOTIDE SEQUENCE</scope>
    <source>
        <strain evidence="2">JCM 4654</strain>
    </source>
</reference>
<proteinExistence type="predicted"/>
<feature type="region of interest" description="Disordered" evidence="1">
    <location>
        <begin position="29"/>
        <end position="59"/>
    </location>
</feature>
<accession>A0A919CWD4</accession>
<gene>
    <name evidence="2" type="ORF">GCM10010508_42010</name>
</gene>
<comment type="caution">
    <text evidence="2">The sequence shown here is derived from an EMBL/GenBank/DDBJ whole genome shotgun (WGS) entry which is preliminary data.</text>
</comment>
<organism evidence="2 3">
    <name type="scientific">Streptomyces naganishii JCM 4654</name>
    <dbReference type="NCBI Taxonomy" id="1306179"/>
    <lineage>
        <taxon>Bacteria</taxon>
        <taxon>Bacillati</taxon>
        <taxon>Actinomycetota</taxon>
        <taxon>Actinomycetes</taxon>
        <taxon>Kitasatosporales</taxon>
        <taxon>Streptomycetaceae</taxon>
        <taxon>Streptomyces</taxon>
    </lineage>
</organism>
<keyword evidence="3" id="KW-1185">Reference proteome</keyword>
<evidence type="ECO:0000313" key="2">
    <source>
        <dbReference type="EMBL" id="GHD91803.1"/>
    </source>
</evidence>
<protein>
    <submittedName>
        <fullName evidence="2">Uncharacterized protein</fullName>
    </submittedName>
</protein>
<evidence type="ECO:0000256" key="1">
    <source>
        <dbReference type="SAM" id="MobiDB-lite"/>
    </source>
</evidence>
<feature type="compositionally biased region" description="Polar residues" evidence="1">
    <location>
        <begin position="46"/>
        <end position="59"/>
    </location>
</feature>
<sequence>MDLPEEPPKVTEHIAAALLHLLRILVTDPGQPRPEAVVSTDERTAAGSSSPTEVRQTPT</sequence>
<evidence type="ECO:0000313" key="3">
    <source>
        <dbReference type="Proteomes" id="UP000608955"/>
    </source>
</evidence>
<dbReference type="Proteomes" id="UP000608955">
    <property type="component" value="Unassembled WGS sequence"/>
</dbReference>
<name>A0A919CWD4_9ACTN</name>